<evidence type="ECO:0000256" key="9">
    <source>
        <dbReference type="SAM" id="SignalP"/>
    </source>
</evidence>
<dbReference type="GO" id="GO:0004559">
    <property type="term" value="F:alpha-mannosidase activity"/>
    <property type="evidence" value="ECO:0007669"/>
    <property type="project" value="TreeGrafter"/>
</dbReference>
<evidence type="ECO:0000256" key="4">
    <source>
        <dbReference type="ARBA" id="ARBA00022801"/>
    </source>
</evidence>
<dbReference type="PANTHER" id="PTHR13572:SF2">
    <property type="entry name" value="GLYCOPROTEIN ENDO-ALPHA-1,2-MANNOSIDASE-LIKE PROTEIN"/>
    <property type="match status" value="1"/>
</dbReference>
<evidence type="ECO:0000256" key="3">
    <source>
        <dbReference type="ARBA" id="ARBA00022692"/>
    </source>
</evidence>
<keyword evidence="9" id="KW-0732">Signal</keyword>
<organism evidence="10 11">
    <name type="scientific">Hemibagrus wyckioides</name>
    <dbReference type="NCBI Taxonomy" id="337641"/>
    <lineage>
        <taxon>Eukaryota</taxon>
        <taxon>Metazoa</taxon>
        <taxon>Chordata</taxon>
        <taxon>Craniata</taxon>
        <taxon>Vertebrata</taxon>
        <taxon>Euteleostomi</taxon>
        <taxon>Actinopterygii</taxon>
        <taxon>Neopterygii</taxon>
        <taxon>Teleostei</taxon>
        <taxon>Ostariophysi</taxon>
        <taxon>Siluriformes</taxon>
        <taxon>Bagridae</taxon>
        <taxon>Hemibagrus</taxon>
    </lineage>
</organism>
<dbReference type="EMBL" id="JAHKSW010000001">
    <property type="protein sequence ID" value="KAG7336139.1"/>
    <property type="molecule type" value="Genomic_DNA"/>
</dbReference>
<evidence type="ECO:0000256" key="2">
    <source>
        <dbReference type="ARBA" id="ARBA00009559"/>
    </source>
</evidence>
<comment type="subcellular location">
    <subcellularLocation>
        <location evidence="1">Golgi apparatus membrane</location>
        <topology evidence="1">Single-pass type II membrane protein</topology>
    </subcellularLocation>
</comment>
<accession>A0A9D3SYI8</accession>
<sequence length="440" mass="50065">MARLRRRSCVLLILFALFVLGTLMGLRTLKPSDGFSDLDVLPIKGAKVDRHVVVSDVLSSAGQERVVASNAKPAGSNPTTDRGVSYDVHIFYYTWYGNPQTDERYLHWDHVLVPHWDPKIAASYPRGRHVPPEDIGSSFYPELGPYSSRDPEVLESHMEQISTAGAGVVVLSWYPLGLADDHGEPSEDLVPWILDAALRHNLKVAFHIQAYKGRTDHSLHNNVKYIIDRYGDHGAFYRFSISNGKVLPLFYIYDSYLTPTEAWAELLTSTGSHSLRGTQYDGVFIALIVDEKHKHDILAGGFDGMYTYFASNGFSYGSSHQNWKGLKTFCDGNNLLFVPSVGPGYIDTSIRPWNNHNTRNRVNGRYYETGLQAALTVRPEIVSITSFNEWHEGTQIERAVPKKTIRRVYLDYQPHEPDLYLELTRTWVEQFRKEKERWLV</sequence>
<evidence type="ECO:0000256" key="1">
    <source>
        <dbReference type="ARBA" id="ARBA00004323"/>
    </source>
</evidence>
<evidence type="ECO:0000256" key="5">
    <source>
        <dbReference type="ARBA" id="ARBA00022968"/>
    </source>
</evidence>
<protein>
    <recommendedName>
        <fullName evidence="12">Mannosidase endo-alpha like</fullName>
    </recommendedName>
</protein>
<gene>
    <name evidence="10" type="ORF">KOW79_000832</name>
</gene>
<keyword evidence="11" id="KW-1185">Reference proteome</keyword>
<reference evidence="10 11" key="1">
    <citation type="submission" date="2021-06" db="EMBL/GenBank/DDBJ databases">
        <title>Chromosome-level genome assembly of the red-tail catfish (Hemibagrus wyckioides).</title>
        <authorList>
            <person name="Shao F."/>
        </authorList>
    </citation>
    <scope>NUCLEOTIDE SEQUENCE [LARGE SCALE GENOMIC DNA]</scope>
    <source>
        <strain evidence="10">EC202008001</strain>
        <tissue evidence="10">Blood</tissue>
    </source>
</reference>
<comment type="similarity">
    <text evidence="2">Belongs to the glycosyl hydrolase 99 family.</text>
</comment>
<dbReference type="CDD" id="cd11574">
    <property type="entry name" value="GH99"/>
    <property type="match status" value="1"/>
</dbReference>
<keyword evidence="3" id="KW-0812">Transmembrane</keyword>
<keyword evidence="8" id="KW-0472">Membrane</keyword>
<evidence type="ECO:0000313" key="11">
    <source>
        <dbReference type="Proteomes" id="UP000824219"/>
    </source>
</evidence>
<dbReference type="GO" id="GO:0000139">
    <property type="term" value="C:Golgi membrane"/>
    <property type="evidence" value="ECO:0007669"/>
    <property type="project" value="UniProtKB-SubCell"/>
</dbReference>
<dbReference type="AlphaFoldDB" id="A0A9D3SYI8"/>
<dbReference type="FunFam" id="3.20.20.80:FF:000019">
    <property type="entry name" value="glycoprotein endo-alpha-1,2-mannosidase"/>
    <property type="match status" value="1"/>
</dbReference>
<evidence type="ECO:0000256" key="8">
    <source>
        <dbReference type="ARBA" id="ARBA00023136"/>
    </source>
</evidence>
<evidence type="ECO:0000256" key="6">
    <source>
        <dbReference type="ARBA" id="ARBA00022989"/>
    </source>
</evidence>
<keyword evidence="5" id="KW-0735">Signal-anchor</keyword>
<evidence type="ECO:0000256" key="7">
    <source>
        <dbReference type="ARBA" id="ARBA00023034"/>
    </source>
</evidence>
<dbReference type="InterPro" id="IPR026071">
    <property type="entry name" value="Glyco_Hydrolase_99"/>
</dbReference>
<name>A0A9D3SYI8_9TELE</name>
<evidence type="ECO:0000313" key="10">
    <source>
        <dbReference type="EMBL" id="KAG7336139.1"/>
    </source>
</evidence>
<keyword evidence="6" id="KW-1133">Transmembrane helix</keyword>
<dbReference type="Proteomes" id="UP000824219">
    <property type="component" value="Linkage Group LG01"/>
</dbReference>
<feature type="chain" id="PRO_5038846046" description="Mannosidase endo-alpha like" evidence="9">
    <location>
        <begin position="26"/>
        <end position="440"/>
    </location>
</feature>
<evidence type="ECO:0008006" key="12">
    <source>
        <dbReference type="Google" id="ProtNLM"/>
    </source>
</evidence>
<dbReference type="PANTHER" id="PTHR13572">
    <property type="entry name" value="ENDO-ALPHA-1,2-MANNOSIDASE"/>
    <property type="match status" value="1"/>
</dbReference>
<proteinExistence type="inferred from homology"/>
<keyword evidence="4" id="KW-0378">Hydrolase</keyword>
<keyword evidence="7" id="KW-0333">Golgi apparatus</keyword>
<comment type="caution">
    <text evidence="10">The sequence shown here is derived from an EMBL/GenBank/DDBJ whole genome shotgun (WGS) entry which is preliminary data.</text>
</comment>
<dbReference type="Pfam" id="PF16317">
    <property type="entry name" value="Glyco_hydro_99"/>
    <property type="match status" value="1"/>
</dbReference>
<feature type="signal peptide" evidence="9">
    <location>
        <begin position="1"/>
        <end position="25"/>
    </location>
</feature>
<dbReference type="Gene3D" id="3.20.20.80">
    <property type="entry name" value="Glycosidases"/>
    <property type="match status" value="1"/>
</dbReference>
<dbReference type="OrthoDB" id="406152at2759"/>